<accession>A0A6N2NLF7</accession>
<evidence type="ECO:0000313" key="1">
    <source>
        <dbReference type="EMBL" id="VFU65489.1"/>
    </source>
</evidence>
<protein>
    <submittedName>
        <fullName evidence="1">Uncharacterized protein</fullName>
    </submittedName>
</protein>
<sequence length="72" mass="8761">MKARLDFIVGEGGSLIEKTSRELFKETKRKKREEEFRGSEIHFIYLFLDSCKENFYFEERNWKSLITYLLES</sequence>
<gene>
    <name evidence="1" type="ORF">SVIM_LOCUS502617</name>
</gene>
<name>A0A6N2NLF7_SALVM</name>
<organism evidence="1">
    <name type="scientific">Salix viminalis</name>
    <name type="common">Common osier</name>
    <name type="synonym">Basket willow</name>
    <dbReference type="NCBI Taxonomy" id="40686"/>
    <lineage>
        <taxon>Eukaryota</taxon>
        <taxon>Viridiplantae</taxon>
        <taxon>Streptophyta</taxon>
        <taxon>Embryophyta</taxon>
        <taxon>Tracheophyta</taxon>
        <taxon>Spermatophyta</taxon>
        <taxon>Magnoliopsida</taxon>
        <taxon>eudicotyledons</taxon>
        <taxon>Gunneridae</taxon>
        <taxon>Pentapetalae</taxon>
        <taxon>rosids</taxon>
        <taxon>fabids</taxon>
        <taxon>Malpighiales</taxon>
        <taxon>Salicaceae</taxon>
        <taxon>Saliceae</taxon>
        <taxon>Salix</taxon>
    </lineage>
</organism>
<dbReference type="EMBL" id="CAADRP010002285">
    <property type="protein sequence ID" value="VFU65489.1"/>
    <property type="molecule type" value="Genomic_DNA"/>
</dbReference>
<proteinExistence type="predicted"/>
<reference evidence="1" key="1">
    <citation type="submission" date="2019-03" db="EMBL/GenBank/DDBJ databases">
        <authorList>
            <person name="Mank J."/>
            <person name="Almeida P."/>
        </authorList>
    </citation>
    <scope>NUCLEOTIDE SEQUENCE</scope>
    <source>
        <strain evidence="1">78183</strain>
    </source>
</reference>
<dbReference type="AlphaFoldDB" id="A0A6N2NLF7"/>